<protein>
    <recommendedName>
        <fullName evidence="2">Type I restriction enzyme HindI endonuclease subunit-like C-terminal domain-containing protein</fullName>
    </recommendedName>
</protein>
<organism evidence="3 4">
    <name type="scientific">Fulvimarina manganoxydans</name>
    <dbReference type="NCBI Taxonomy" id="937218"/>
    <lineage>
        <taxon>Bacteria</taxon>
        <taxon>Pseudomonadati</taxon>
        <taxon>Pseudomonadota</taxon>
        <taxon>Alphaproteobacteria</taxon>
        <taxon>Hyphomicrobiales</taxon>
        <taxon>Aurantimonadaceae</taxon>
        <taxon>Fulvimarina</taxon>
    </lineage>
</organism>
<dbReference type="EMBL" id="FWXR01000005">
    <property type="protein sequence ID" value="SMC63019.1"/>
    <property type="molecule type" value="Genomic_DNA"/>
</dbReference>
<feature type="domain" description="Type I restriction enzyme HindI endonuclease subunit-like C-terminal" evidence="2">
    <location>
        <begin position="1"/>
        <end position="140"/>
    </location>
</feature>
<dbReference type="Pfam" id="PF11867">
    <property type="entry name" value="T1RH-like_C"/>
    <property type="match status" value="1"/>
</dbReference>
<accession>A0A1W2AQK7</accession>
<evidence type="ECO:0000313" key="3">
    <source>
        <dbReference type="EMBL" id="SMC63019.1"/>
    </source>
</evidence>
<sequence>MRTNVVQHELFSARLQDAIKRYHDRSVDALQVLQELIALAKDLKAQPADDLSPEERAFYDALAKNDSARELMSNENLRVIATELVLALRGSTGPDWWKKENVRARMRRDIKRILKKYGYPPDLQSEAVRTILRQAETLAEAV</sequence>
<dbReference type="Proteomes" id="UP000192656">
    <property type="component" value="Unassembled WGS sequence"/>
</dbReference>
<gene>
    <name evidence="3" type="ORF">SAMN06297251_10514</name>
</gene>
<dbReference type="PANTHER" id="PTHR30195:SF15">
    <property type="entry name" value="TYPE I RESTRICTION ENZYME HINDI ENDONUCLEASE SUBUNIT"/>
    <property type="match status" value="1"/>
</dbReference>
<evidence type="ECO:0000259" key="2">
    <source>
        <dbReference type="Pfam" id="PF11867"/>
    </source>
</evidence>
<dbReference type="InterPro" id="IPR021810">
    <property type="entry name" value="T1RH-like_C"/>
</dbReference>
<dbReference type="PANTHER" id="PTHR30195">
    <property type="entry name" value="TYPE I SITE-SPECIFIC DEOXYRIBONUCLEASE PROTEIN SUBUNIT M AND R"/>
    <property type="match status" value="1"/>
</dbReference>
<name>A0A1W2AQK7_9HYPH</name>
<dbReference type="STRING" id="937218.SAMN06297251_10514"/>
<dbReference type="AlphaFoldDB" id="A0A1W2AQK7"/>
<keyword evidence="4" id="KW-1185">Reference proteome</keyword>
<proteinExistence type="predicted"/>
<dbReference type="GO" id="GO:0009307">
    <property type="term" value="P:DNA restriction-modification system"/>
    <property type="evidence" value="ECO:0007669"/>
    <property type="project" value="UniProtKB-KW"/>
</dbReference>
<reference evidence="3 4" key="1">
    <citation type="submission" date="2017-04" db="EMBL/GenBank/DDBJ databases">
        <authorList>
            <person name="Afonso C.L."/>
            <person name="Miller P.J."/>
            <person name="Scott M.A."/>
            <person name="Spackman E."/>
            <person name="Goraichik I."/>
            <person name="Dimitrov K.M."/>
            <person name="Suarez D.L."/>
            <person name="Swayne D.E."/>
        </authorList>
    </citation>
    <scope>NUCLEOTIDE SEQUENCE [LARGE SCALE GENOMIC DNA]</scope>
    <source>
        <strain evidence="3 4">CGMCC 1.10972</strain>
    </source>
</reference>
<evidence type="ECO:0000256" key="1">
    <source>
        <dbReference type="ARBA" id="ARBA00022747"/>
    </source>
</evidence>
<keyword evidence="1" id="KW-0680">Restriction system</keyword>
<evidence type="ECO:0000313" key="4">
    <source>
        <dbReference type="Proteomes" id="UP000192656"/>
    </source>
</evidence>
<dbReference type="InterPro" id="IPR051268">
    <property type="entry name" value="Type-I_R_enzyme_R_subunit"/>
</dbReference>